<dbReference type="EMBL" id="JBHULV010000025">
    <property type="protein sequence ID" value="MFD2731779.1"/>
    <property type="molecule type" value="Genomic_DNA"/>
</dbReference>
<evidence type="ECO:0000313" key="2">
    <source>
        <dbReference type="Proteomes" id="UP001597546"/>
    </source>
</evidence>
<dbReference type="Proteomes" id="UP001597546">
    <property type="component" value="Unassembled WGS sequence"/>
</dbReference>
<reference evidence="2" key="1">
    <citation type="journal article" date="2019" name="Int. J. Syst. Evol. Microbiol.">
        <title>The Global Catalogue of Microorganisms (GCM) 10K type strain sequencing project: providing services to taxonomists for standard genome sequencing and annotation.</title>
        <authorList>
            <consortium name="The Broad Institute Genomics Platform"/>
            <consortium name="The Broad Institute Genome Sequencing Center for Infectious Disease"/>
            <person name="Wu L."/>
            <person name="Ma J."/>
        </authorList>
    </citation>
    <scope>NUCLEOTIDE SEQUENCE [LARGE SCALE GENOMIC DNA]</scope>
    <source>
        <strain evidence="2">KCTC 42456</strain>
    </source>
</reference>
<keyword evidence="2" id="KW-1185">Reference proteome</keyword>
<sequence length="159" mass="18763">MDKVIIAVMVITFLYKMYKNFKKEMQTAAERTKKAVEALKDKVPTIATVVTHPNYKTTYDKALADDYVLEPVFDNNKQDYFKEKTKAKQVRDELSNSRKKPGYDYYNPETPAPEVIKNRAIHKPHNHNFEFPKKEKHLAADFNFRQALIYDAILRRPEY</sequence>
<proteinExistence type="predicted"/>
<organism evidence="1 2">
    <name type="scientific">Pedobacter alpinus</name>
    <dbReference type="NCBI Taxonomy" id="1590643"/>
    <lineage>
        <taxon>Bacteria</taxon>
        <taxon>Pseudomonadati</taxon>
        <taxon>Bacteroidota</taxon>
        <taxon>Sphingobacteriia</taxon>
        <taxon>Sphingobacteriales</taxon>
        <taxon>Sphingobacteriaceae</taxon>
        <taxon>Pedobacter</taxon>
    </lineage>
</organism>
<gene>
    <name evidence="1" type="ORF">ACFSSE_08675</name>
</gene>
<comment type="caution">
    <text evidence="1">The sequence shown here is derived from an EMBL/GenBank/DDBJ whole genome shotgun (WGS) entry which is preliminary data.</text>
</comment>
<protein>
    <submittedName>
        <fullName evidence="1">Uncharacterized protein</fullName>
    </submittedName>
</protein>
<name>A0ABW5TRU3_9SPHI</name>
<evidence type="ECO:0000313" key="1">
    <source>
        <dbReference type="EMBL" id="MFD2731779.1"/>
    </source>
</evidence>
<accession>A0ABW5TRU3</accession>
<dbReference type="RefSeq" id="WP_379041997.1">
    <property type="nucleotide sequence ID" value="NZ_JBHSKW010000019.1"/>
</dbReference>